<dbReference type="AlphaFoldDB" id="A0A9K3D9S4"/>
<reference evidence="1 2" key="1">
    <citation type="journal article" date="2018" name="PLoS ONE">
        <title>The draft genome of Kipferlia bialata reveals reductive genome evolution in fornicate parasites.</title>
        <authorList>
            <person name="Tanifuji G."/>
            <person name="Takabayashi S."/>
            <person name="Kume K."/>
            <person name="Takagi M."/>
            <person name="Nakayama T."/>
            <person name="Kamikawa R."/>
            <person name="Inagaki Y."/>
            <person name="Hashimoto T."/>
        </authorList>
    </citation>
    <scope>NUCLEOTIDE SEQUENCE [LARGE SCALE GENOMIC DNA]</scope>
    <source>
        <strain evidence="1">NY0173</strain>
    </source>
</reference>
<name>A0A9K3D9S4_9EUKA</name>
<evidence type="ECO:0000313" key="2">
    <source>
        <dbReference type="Proteomes" id="UP000265618"/>
    </source>
</evidence>
<sequence length="65" mass="6961">AWNGPGLDIFSVTAESSIKDTLPGQTACFVGFETQMGFEHNFPGSDTVIHGVHVEFDPPLDPADL</sequence>
<keyword evidence="2" id="KW-1185">Reference proteome</keyword>
<protein>
    <submittedName>
        <fullName evidence="1">Uncharacterized protein</fullName>
    </submittedName>
</protein>
<dbReference type="Proteomes" id="UP000265618">
    <property type="component" value="Unassembled WGS sequence"/>
</dbReference>
<gene>
    <name evidence="1" type="ORF">KIPB_013824</name>
</gene>
<evidence type="ECO:0000313" key="1">
    <source>
        <dbReference type="EMBL" id="GIQ90862.1"/>
    </source>
</evidence>
<proteinExistence type="predicted"/>
<accession>A0A9K3D9S4</accession>
<comment type="caution">
    <text evidence="1">The sequence shown here is derived from an EMBL/GenBank/DDBJ whole genome shotgun (WGS) entry which is preliminary data.</text>
</comment>
<dbReference type="EMBL" id="BDIP01006777">
    <property type="protein sequence ID" value="GIQ90862.1"/>
    <property type="molecule type" value="Genomic_DNA"/>
</dbReference>
<organism evidence="1 2">
    <name type="scientific">Kipferlia bialata</name>
    <dbReference type="NCBI Taxonomy" id="797122"/>
    <lineage>
        <taxon>Eukaryota</taxon>
        <taxon>Metamonada</taxon>
        <taxon>Carpediemonas-like organisms</taxon>
        <taxon>Kipferlia</taxon>
    </lineage>
</organism>
<feature type="non-terminal residue" evidence="1">
    <location>
        <position position="1"/>
    </location>
</feature>